<dbReference type="AlphaFoldDB" id="A0AAQ3TSY3"/>
<keyword evidence="3" id="KW-1185">Reference proteome</keyword>
<keyword evidence="1" id="KW-0732">Signal</keyword>
<evidence type="ECO:0000313" key="2">
    <source>
        <dbReference type="EMBL" id="WVZ79904.1"/>
    </source>
</evidence>
<organism evidence="2 3">
    <name type="scientific">Paspalum notatum var. saurae</name>
    <dbReference type="NCBI Taxonomy" id="547442"/>
    <lineage>
        <taxon>Eukaryota</taxon>
        <taxon>Viridiplantae</taxon>
        <taxon>Streptophyta</taxon>
        <taxon>Embryophyta</taxon>
        <taxon>Tracheophyta</taxon>
        <taxon>Spermatophyta</taxon>
        <taxon>Magnoliopsida</taxon>
        <taxon>Liliopsida</taxon>
        <taxon>Poales</taxon>
        <taxon>Poaceae</taxon>
        <taxon>PACMAD clade</taxon>
        <taxon>Panicoideae</taxon>
        <taxon>Andropogonodae</taxon>
        <taxon>Paspaleae</taxon>
        <taxon>Paspalinae</taxon>
        <taxon>Paspalum</taxon>
    </lineage>
</organism>
<dbReference type="Proteomes" id="UP001341281">
    <property type="component" value="Chromosome 06"/>
</dbReference>
<feature type="chain" id="PRO_5043049820" evidence="1">
    <location>
        <begin position="19"/>
        <end position="79"/>
    </location>
</feature>
<proteinExistence type="predicted"/>
<protein>
    <submittedName>
        <fullName evidence="2">Uncharacterized protein</fullName>
    </submittedName>
</protein>
<sequence length="79" mass="8639">CIIHLFHLLVQLHGQVHGFILGFGIKTFTLGDVEQLLSERLVMQWSSSNSSPSVVGVVVFQLISKTCVARNAGHPETLP</sequence>
<dbReference type="EMBL" id="CP144750">
    <property type="protein sequence ID" value="WVZ79904.1"/>
    <property type="molecule type" value="Genomic_DNA"/>
</dbReference>
<reference evidence="2 3" key="1">
    <citation type="submission" date="2024-02" db="EMBL/GenBank/DDBJ databases">
        <title>High-quality chromosome-scale genome assembly of Pensacola bahiagrass (Paspalum notatum Flugge var. saurae).</title>
        <authorList>
            <person name="Vega J.M."/>
            <person name="Podio M."/>
            <person name="Orjuela J."/>
            <person name="Siena L.A."/>
            <person name="Pessino S.C."/>
            <person name="Combes M.C."/>
            <person name="Mariac C."/>
            <person name="Albertini E."/>
            <person name="Pupilli F."/>
            <person name="Ortiz J.P.A."/>
            <person name="Leblanc O."/>
        </authorList>
    </citation>
    <scope>NUCLEOTIDE SEQUENCE [LARGE SCALE GENOMIC DNA]</scope>
    <source>
        <strain evidence="2">R1</strain>
        <tissue evidence="2">Leaf</tissue>
    </source>
</reference>
<accession>A0AAQ3TSY3</accession>
<evidence type="ECO:0000313" key="3">
    <source>
        <dbReference type="Proteomes" id="UP001341281"/>
    </source>
</evidence>
<feature type="non-terminal residue" evidence="2">
    <location>
        <position position="1"/>
    </location>
</feature>
<evidence type="ECO:0000256" key="1">
    <source>
        <dbReference type="SAM" id="SignalP"/>
    </source>
</evidence>
<feature type="signal peptide" evidence="1">
    <location>
        <begin position="1"/>
        <end position="18"/>
    </location>
</feature>
<name>A0AAQ3TSY3_PASNO</name>
<gene>
    <name evidence="2" type="ORF">U9M48_027428</name>
</gene>